<feature type="signal peptide" evidence="1">
    <location>
        <begin position="1"/>
        <end position="18"/>
    </location>
</feature>
<name>A0A4V5P958_MONMO</name>
<dbReference type="EMBL" id="RWIC01000271">
    <property type="protein sequence ID" value="TKC46390.1"/>
    <property type="molecule type" value="Genomic_DNA"/>
</dbReference>
<dbReference type="Proteomes" id="UP000308365">
    <property type="component" value="Unassembled WGS sequence"/>
</dbReference>
<evidence type="ECO:0000313" key="3">
    <source>
        <dbReference type="Proteomes" id="UP000308365"/>
    </source>
</evidence>
<feature type="chain" id="PRO_5020875088" evidence="1">
    <location>
        <begin position="19"/>
        <end position="91"/>
    </location>
</feature>
<organism evidence="2 3">
    <name type="scientific">Monodon monoceros</name>
    <name type="common">Narwhal</name>
    <name type="synonym">Ceratodon monodon</name>
    <dbReference type="NCBI Taxonomy" id="40151"/>
    <lineage>
        <taxon>Eukaryota</taxon>
        <taxon>Metazoa</taxon>
        <taxon>Chordata</taxon>
        <taxon>Craniata</taxon>
        <taxon>Vertebrata</taxon>
        <taxon>Euteleostomi</taxon>
        <taxon>Mammalia</taxon>
        <taxon>Eutheria</taxon>
        <taxon>Laurasiatheria</taxon>
        <taxon>Artiodactyla</taxon>
        <taxon>Whippomorpha</taxon>
        <taxon>Cetacea</taxon>
        <taxon>Odontoceti</taxon>
        <taxon>Monodontidae</taxon>
        <taxon>Monodon</taxon>
    </lineage>
</organism>
<keyword evidence="1" id="KW-0732">Signal</keyword>
<evidence type="ECO:0000256" key="1">
    <source>
        <dbReference type="SAM" id="SignalP"/>
    </source>
</evidence>
<dbReference type="AlphaFoldDB" id="A0A4V5P958"/>
<reference evidence="3" key="1">
    <citation type="journal article" date="2019" name="IScience">
        <title>Narwhal Genome Reveals Long-Term Low Genetic Diversity despite Current Large Abundance Size.</title>
        <authorList>
            <person name="Westbury M.V."/>
            <person name="Petersen B."/>
            <person name="Garde E."/>
            <person name="Heide-Jorgensen M.P."/>
            <person name="Lorenzen E.D."/>
        </authorList>
    </citation>
    <scope>NUCLEOTIDE SEQUENCE [LARGE SCALE GENOMIC DNA]</scope>
</reference>
<sequence>GIIWILLDWVILCQKILAFIPAAVIDGFERTMVTQSEVNVARTLLFIPNSEMRIDIDHEIWKKVYNLVGKSAYEVLKWKGYVNVATDVSVA</sequence>
<feature type="non-terminal residue" evidence="2">
    <location>
        <position position="1"/>
    </location>
</feature>
<evidence type="ECO:0000313" key="2">
    <source>
        <dbReference type="EMBL" id="TKC46390.1"/>
    </source>
</evidence>
<gene>
    <name evidence="2" type="ORF">EI555_010608</name>
</gene>
<comment type="caution">
    <text evidence="2">The sequence shown here is derived from an EMBL/GenBank/DDBJ whole genome shotgun (WGS) entry which is preliminary data.</text>
</comment>
<accession>A0A4V5P958</accession>
<proteinExistence type="predicted"/>
<protein>
    <submittedName>
        <fullName evidence="2">Uncharacterized protein</fullName>
    </submittedName>
</protein>